<reference evidence="3" key="1">
    <citation type="journal article" date="2013" name="Nat. Genet.">
        <title>The duck genome and transcriptome provide insight into an avian influenza virus reservoir species.</title>
        <authorList>
            <person name="Huang Y."/>
            <person name="Li Y."/>
            <person name="Burt D.W."/>
            <person name="Chen H."/>
            <person name="Zhang Y."/>
            <person name="Qian W."/>
            <person name="Kim H."/>
            <person name="Gan S."/>
            <person name="Zhao Y."/>
            <person name="Li J."/>
            <person name="Yi K."/>
            <person name="Feng H."/>
            <person name="Zhu P."/>
            <person name="Li B."/>
            <person name="Liu Q."/>
            <person name="Fairley S."/>
            <person name="Magor K.E."/>
            <person name="Du Z."/>
            <person name="Hu X."/>
            <person name="Goodman L."/>
            <person name="Tafer H."/>
            <person name="Vignal A."/>
            <person name="Lee T."/>
            <person name="Kim K.W."/>
            <person name="Sheng Z."/>
            <person name="An Y."/>
            <person name="Searle S."/>
            <person name="Herrero J."/>
            <person name="Groenen M.A."/>
            <person name="Crooijmans R.P."/>
            <person name="Faraut T."/>
            <person name="Cai Q."/>
            <person name="Webster R.G."/>
            <person name="Aldridge J.R."/>
            <person name="Warren W.C."/>
            <person name="Bartschat S."/>
            <person name="Kehr S."/>
            <person name="Marz M."/>
            <person name="Stadler P.F."/>
            <person name="Smith J."/>
            <person name="Kraus R.H."/>
            <person name="Zhao Y."/>
            <person name="Ren L."/>
            <person name="Fei J."/>
            <person name="Morisson M."/>
            <person name="Kaiser P."/>
            <person name="Griffin D.K."/>
            <person name="Rao M."/>
            <person name="Pitel F."/>
            <person name="Wang J."/>
            <person name="Li N."/>
        </authorList>
    </citation>
    <scope>NUCLEOTIDE SEQUENCE [LARGE SCALE GENOMIC DNA]</scope>
</reference>
<evidence type="ECO:0000313" key="2">
    <source>
        <dbReference type="EMBL" id="EOA98961.1"/>
    </source>
</evidence>
<keyword evidence="3" id="KW-1185">Reference proteome</keyword>
<dbReference type="Proteomes" id="UP000296049">
    <property type="component" value="Unassembled WGS sequence"/>
</dbReference>
<feature type="region of interest" description="Disordered" evidence="1">
    <location>
        <begin position="238"/>
        <end position="262"/>
    </location>
</feature>
<dbReference type="AlphaFoldDB" id="R0JPA0"/>
<organism evidence="2 3">
    <name type="scientific">Anas platyrhynchos</name>
    <name type="common">Mallard</name>
    <name type="synonym">Anas boschas</name>
    <dbReference type="NCBI Taxonomy" id="8839"/>
    <lineage>
        <taxon>Eukaryota</taxon>
        <taxon>Metazoa</taxon>
        <taxon>Chordata</taxon>
        <taxon>Craniata</taxon>
        <taxon>Vertebrata</taxon>
        <taxon>Euteleostomi</taxon>
        <taxon>Archelosauria</taxon>
        <taxon>Archosauria</taxon>
        <taxon>Dinosauria</taxon>
        <taxon>Saurischia</taxon>
        <taxon>Theropoda</taxon>
        <taxon>Coelurosauria</taxon>
        <taxon>Aves</taxon>
        <taxon>Neognathae</taxon>
        <taxon>Galloanserae</taxon>
        <taxon>Anseriformes</taxon>
        <taxon>Anatidae</taxon>
        <taxon>Anatinae</taxon>
        <taxon>Anas</taxon>
    </lineage>
</organism>
<gene>
    <name evidence="2" type="ORF">Anapl_11541</name>
</gene>
<protein>
    <submittedName>
        <fullName evidence="2">Uncharacterized protein</fullName>
    </submittedName>
</protein>
<sequence>MVQAQGAAPALQAPYCEDRSPEPQMCTLLSTVKFFLSLRTFNATNQPEQCCGKDIPPLVDHAKQRGLLDAKLWHLWSTWHQNSLQKPASSVHTLSGFLVLLENMRPSKPHASLTLSQDELFGFDATTKIQNSSSLTLLKPAELTKCFRGTGDKLWTPVQPALPGCQKHSGESWWSIFRGGSVQPVGKDGLCEQSSGAFPQTLRQQPDRVPSQNKASPTLVQWMQLLLVSLAGAALREAEPQTPKGSYRHAHQHEHRGSGAFSSAHAHSECMCRGSTDIPTSSLAS</sequence>
<evidence type="ECO:0000256" key="1">
    <source>
        <dbReference type="SAM" id="MobiDB-lite"/>
    </source>
</evidence>
<feature type="region of interest" description="Disordered" evidence="1">
    <location>
        <begin position="189"/>
        <end position="215"/>
    </location>
</feature>
<proteinExistence type="predicted"/>
<name>R0JPA0_ANAPL</name>
<feature type="compositionally biased region" description="Polar residues" evidence="1">
    <location>
        <begin position="192"/>
        <end position="215"/>
    </location>
</feature>
<accession>R0JPA0</accession>
<evidence type="ECO:0000313" key="3">
    <source>
        <dbReference type="Proteomes" id="UP000296049"/>
    </source>
</evidence>
<dbReference type="EMBL" id="KB743400">
    <property type="protein sequence ID" value="EOA98961.1"/>
    <property type="molecule type" value="Genomic_DNA"/>
</dbReference>